<evidence type="ECO:0000256" key="2">
    <source>
        <dbReference type="ARBA" id="ARBA00012265"/>
    </source>
</evidence>
<comment type="catalytic activity">
    <reaction evidence="7">
        <text>4-demethylwyosine(37) in tRNA(Phe) + S-adenosyl-L-methionine = 4-demethyl-7-[(3S)-3-amino-3-carboxypropyl]wyosine(37) in tRNA(Phe) + S-methyl-5'-thioadenosine + H(+)</text>
        <dbReference type="Rhea" id="RHEA:36355"/>
        <dbReference type="Rhea" id="RHEA-COMP:10164"/>
        <dbReference type="Rhea" id="RHEA-COMP:10378"/>
        <dbReference type="ChEBI" id="CHEBI:15378"/>
        <dbReference type="ChEBI" id="CHEBI:17509"/>
        <dbReference type="ChEBI" id="CHEBI:59789"/>
        <dbReference type="ChEBI" id="CHEBI:64315"/>
        <dbReference type="ChEBI" id="CHEBI:73550"/>
        <dbReference type="EC" id="2.5.1.114"/>
    </reaction>
</comment>
<dbReference type="PROSITE" id="PS51684">
    <property type="entry name" value="SAM_MT_TRM5_TYW2"/>
    <property type="match status" value="1"/>
</dbReference>
<dbReference type="InterPro" id="IPR030382">
    <property type="entry name" value="MeTrfase_TRM5/TYW2"/>
</dbReference>
<dbReference type="Pfam" id="PF02475">
    <property type="entry name" value="TRM5-TYW2_MTfase"/>
    <property type="match status" value="1"/>
</dbReference>
<evidence type="ECO:0000256" key="7">
    <source>
        <dbReference type="ARBA" id="ARBA00049400"/>
    </source>
</evidence>
<keyword evidence="6" id="KW-0819">tRNA processing</keyword>
<dbReference type="GO" id="GO:0008175">
    <property type="term" value="F:tRNA methyltransferase activity"/>
    <property type="evidence" value="ECO:0007669"/>
    <property type="project" value="TreeGrafter"/>
</dbReference>
<evidence type="ECO:0000259" key="8">
    <source>
        <dbReference type="PROSITE" id="PS51684"/>
    </source>
</evidence>
<dbReference type="Gene3D" id="3.30.300.110">
    <property type="entry name" value="Met-10+ protein-like domains"/>
    <property type="match status" value="1"/>
</dbReference>
<sequence length="472" mass="53140">MESGLAAVVDKGFSQQLRKEVERLQIRDSARRLAPVSDSQIAIPLLNSGSLKCYKNGDFYNIEGIQFSLQTILLPMAKAASVHNPYRKLCDSMKDLMSRNNICWTSELAKDIPHRWEQHGDMILLPGGSFSRQEWQHVASVVYKKVCEVFGVKRLAKKSVISDDKYRSSQVTLLIGEDGWVKHVDNGIIYTYDVTQCMFSVGNITEKLRIASLDCTGETVVDMFAGIGYFTLPYLVHAHASKVYACEWNPHAVEALKRNLMLNKVDTRCEVLEGDNQVVCPKGVADRVNLGLIPSSESSWPAACSTLKSTGGILHIHGNVTDNNKQDSADGHMKLVENTECELDKQRRIEHESCHFSNCGFSSNVSDMHTLCFTPAEHVSDEQNIPDTVQPSALLDQFERGDFGLKLGMKVRHNLVWLKWAKNVCSQIEQILFQQQNKQWICTVLHVEHVKSYAPHINHLVVDLQCRPSRKS</sequence>
<keyword evidence="5" id="KW-0949">S-adenosyl-L-methionine</keyword>
<comment type="pathway">
    <text evidence="1">tRNA modification; wybutosine-tRNA(Phe) biosynthesis.</text>
</comment>
<dbReference type="SUPFAM" id="SSF53335">
    <property type="entry name" value="S-adenosyl-L-methionine-dependent methyltransferases"/>
    <property type="match status" value="1"/>
</dbReference>
<feature type="domain" description="SAM-dependent methyltransferase TRM5/TYW2-type" evidence="8">
    <location>
        <begin position="116"/>
        <end position="468"/>
    </location>
</feature>
<dbReference type="Gene3D" id="3.40.50.150">
    <property type="entry name" value="Vaccinia Virus protein VP39"/>
    <property type="match status" value="2"/>
</dbReference>
<evidence type="ECO:0000256" key="1">
    <source>
        <dbReference type="ARBA" id="ARBA00004797"/>
    </source>
</evidence>
<dbReference type="PANTHER" id="PTHR23245">
    <property type="entry name" value="TRNA METHYLTRANSFERASE"/>
    <property type="match status" value="1"/>
</dbReference>
<reference evidence="9" key="1">
    <citation type="journal article" date="2023" name="Mol. Biol. Evol.">
        <title>Third-Generation Sequencing Reveals the Adaptive Role of the Epigenome in Three Deep-Sea Polychaetes.</title>
        <authorList>
            <person name="Perez M."/>
            <person name="Aroh O."/>
            <person name="Sun Y."/>
            <person name="Lan Y."/>
            <person name="Juniper S.K."/>
            <person name="Young C.R."/>
            <person name="Angers B."/>
            <person name="Qian P.Y."/>
        </authorList>
    </citation>
    <scope>NUCLEOTIDE SEQUENCE</scope>
    <source>
        <strain evidence="9">P08H-3</strain>
    </source>
</reference>
<dbReference type="GO" id="GO:0030488">
    <property type="term" value="P:tRNA methylation"/>
    <property type="evidence" value="ECO:0007669"/>
    <property type="project" value="TreeGrafter"/>
</dbReference>
<evidence type="ECO:0000313" key="9">
    <source>
        <dbReference type="EMBL" id="KAK2164250.1"/>
    </source>
</evidence>
<dbReference type="AlphaFoldDB" id="A0AAD9K5B2"/>
<proteinExistence type="predicted"/>
<evidence type="ECO:0000256" key="3">
    <source>
        <dbReference type="ARBA" id="ARBA00022603"/>
    </source>
</evidence>
<dbReference type="PANTHER" id="PTHR23245:SF25">
    <property type="entry name" value="TRNA WYBUTOSINE-SYNTHESIZING PROTEIN 2 HOMOLOG"/>
    <property type="match status" value="1"/>
</dbReference>
<evidence type="ECO:0000256" key="4">
    <source>
        <dbReference type="ARBA" id="ARBA00022679"/>
    </source>
</evidence>
<dbReference type="InterPro" id="IPR056744">
    <property type="entry name" value="TRM5/TYW2-like_N"/>
</dbReference>
<keyword evidence="3" id="KW-0489">Methyltransferase</keyword>
<dbReference type="Proteomes" id="UP001208570">
    <property type="component" value="Unassembled WGS sequence"/>
</dbReference>
<evidence type="ECO:0000256" key="5">
    <source>
        <dbReference type="ARBA" id="ARBA00022691"/>
    </source>
</evidence>
<dbReference type="Pfam" id="PF25133">
    <property type="entry name" value="TYW2_N_2"/>
    <property type="match status" value="1"/>
</dbReference>
<evidence type="ECO:0000256" key="6">
    <source>
        <dbReference type="ARBA" id="ARBA00022694"/>
    </source>
</evidence>
<dbReference type="EMBL" id="JAODUP010000067">
    <property type="protein sequence ID" value="KAK2164250.1"/>
    <property type="molecule type" value="Genomic_DNA"/>
</dbReference>
<dbReference type="EC" id="2.5.1.114" evidence="2"/>
<dbReference type="GO" id="GO:0102522">
    <property type="term" value="F:tRNA 4-demethylwyosine alpha-amino-alpha-carboxypropyltransferase activity"/>
    <property type="evidence" value="ECO:0007669"/>
    <property type="project" value="UniProtKB-EC"/>
</dbReference>
<comment type="caution">
    <text evidence="9">The sequence shown here is derived from an EMBL/GenBank/DDBJ whole genome shotgun (WGS) entry which is preliminary data.</text>
</comment>
<dbReference type="InterPro" id="IPR029063">
    <property type="entry name" value="SAM-dependent_MTases_sf"/>
</dbReference>
<keyword evidence="10" id="KW-1185">Reference proteome</keyword>
<gene>
    <name evidence="9" type="ORF">LSH36_67g05002</name>
</gene>
<evidence type="ECO:0000313" key="10">
    <source>
        <dbReference type="Proteomes" id="UP001208570"/>
    </source>
</evidence>
<dbReference type="CDD" id="cd02440">
    <property type="entry name" value="AdoMet_MTases"/>
    <property type="match status" value="1"/>
</dbReference>
<protein>
    <recommendedName>
        <fullName evidence="2">tRNA(Phe) (4-demethylwyosine(37)-C(7)) aminocarboxypropyltransferase</fullName>
        <ecNumber evidence="2">2.5.1.114</ecNumber>
    </recommendedName>
</protein>
<dbReference type="FunFam" id="3.40.50.150:FF:000131">
    <property type="entry name" value="tRNA wybutosine-synthesizing protein 2/3/4"/>
    <property type="match status" value="1"/>
</dbReference>
<organism evidence="9 10">
    <name type="scientific">Paralvinella palmiformis</name>
    <dbReference type="NCBI Taxonomy" id="53620"/>
    <lineage>
        <taxon>Eukaryota</taxon>
        <taxon>Metazoa</taxon>
        <taxon>Spiralia</taxon>
        <taxon>Lophotrochozoa</taxon>
        <taxon>Annelida</taxon>
        <taxon>Polychaeta</taxon>
        <taxon>Sedentaria</taxon>
        <taxon>Canalipalpata</taxon>
        <taxon>Terebellida</taxon>
        <taxon>Terebelliformia</taxon>
        <taxon>Alvinellidae</taxon>
        <taxon>Paralvinella</taxon>
    </lineage>
</organism>
<name>A0AAD9K5B2_9ANNE</name>
<accession>A0AAD9K5B2</accession>
<dbReference type="GO" id="GO:0005737">
    <property type="term" value="C:cytoplasm"/>
    <property type="evidence" value="ECO:0007669"/>
    <property type="project" value="TreeGrafter"/>
</dbReference>
<dbReference type="GO" id="GO:0031591">
    <property type="term" value="P:wybutosine biosynthetic process"/>
    <property type="evidence" value="ECO:0007669"/>
    <property type="project" value="TreeGrafter"/>
</dbReference>
<keyword evidence="4" id="KW-0808">Transferase</keyword>
<dbReference type="InterPro" id="IPR056743">
    <property type="entry name" value="TRM5-TYW2-like_MTfase"/>
</dbReference>